<dbReference type="HOGENOM" id="CLU_019939_0_0_1"/>
<dbReference type="SMART" id="SM00164">
    <property type="entry name" value="TBC"/>
    <property type="match status" value="1"/>
</dbReference>
<gene>
    <name evidence="4" type="ORF">Z518_07871</name>
</gene>
<dbReference type="PANTHER" id="PTHR22957:SF337">
    <property type="entry name" value="TBC1 DOMAIN FAMILY MEMBER 5"/>
    <property type="match status" value="1"/>
</dbReference>
<feature type="compositionally biased region" description="Basic and acidic residues" evidence="2">
    <location>
        <begin position="563"/>
        <end position="577"/>
    </location>
</feature>
<dbReference type="Gene3D" id="1.10.472.80">
    <property type="entry name" value="Ypt/Rab-GAP domain of gyp1p, domain 3"/>
    <property type="match status" value="1"/>
</dbReference>
<keyword evidence="1" id="KW-0343">GTPase activation</keyword>
<dbReference type="PROSITE" id="PS50086">
    <property type="entry name" value="TBC_RABGAP"/>
    <property type="match status" value="1"/>
</dbReference>
<organism evidence="4 5">
    <name type="scientific">Rhinocladiella mackenziei CBS 650.93</name>
    <dbReference type="NCBI Taxonomy" id="1442369"/>
    <lineage>
        <taxon>Eukaryota</taxon>
        <taxon>Fungi</taxon>
        <taxon>Dikarya</taxon>
        <taxon>Ascomycota</taxon>
        <taxon>Pezizomycotina</taxon>
        <taxon>Eurotiomycetes</taxon>
        <taxon>Chaetothyriomycetidae</taxon>
        <taxon>Chaetothyriales</taxon>
        <taxon>Herpotrichiellaceae</taxon>
        <taxon>Rhinocladiella</taxon>
    </lineage>
</organism>
<dbReference type="PANTHER" id="PTHR22957">
    <property type="entry name" value="TBC1 DOMAIN FAMILY MEMBER GTPASE-ACTIVATING PROTEIN"/>
    <property type="match status" value="1"/>
</dbReference>
<feature type="region of interest" description="Disordered" evidence="2">
    <location>
        <begin position="439"/>
        <end position="461"/>
    </location>
</feature>
<evidence type="ECO:0000313" key="4">
    <source>
        <dbReference type="EMBL" id="KIX01932.1"/>
    </source>
</evidence>
<evidence type="ECO:0000256" key="1">
    <source>
        <dbReference type="ARBA" id="ARBA00022468"/>
    </source>
</evidence>
<feature type="region of interest" description="Disordered" evidence="2">
    <location>
        <begin position="355"/>
        <end position="398"/>
    </location>
</feature>
<dbReference type="InterPro" id="IPR035969">
    <property type="entry name" value="Rab-GAP_TBC_sf"/>
</dbReference>
<dbReference type="RefSeq" id="XP_013269068.1">
    <property type="nucleotide sequence ID" value="XM_013413614.1"/>
</dbReference>
<dbReference type="Pfam" id="PF00566">
    <property type="entry name" value="RabGAP-TBC"/>
    <property type="match status" value="1"/>
</dbReference>
<dbReference type="Gene3D" id="1.10.8.270">
    <property type="entry name" value="putative rabgap domain of human tbc1 domain family member 14 like domains"/>
    <property type="match status" value="1"/>
</dbReference>
<proteinExistence type="predicted"/>
<protein>
    <recommendedName>
        <fullName evidence="3">Rab-GAP TBC domain-containing protein</fullName>
    </recommendedName>
</protein>
<feature type="domain" description="Rab-GAP TBC" evidence="3">
    <location>
        <begin position="84"/>
        <end position="285"/>
    </location>
</feature>
<dbReference type="GO" id="GO:0005096">
    <property type="term" value="F:GTPase activator activity"/>
    <property type="evidence" value="ECO:0007669"/>
    <property type="project" value="UniProtKB-KW"/>
</dbReference>
<dbReference type="VEuPathDB" id="FungiDB:Z518_07871"/>
<feature type="compositionally biased region" description="Basic and acidic residues" evidence="2">
    <location>
        <begin position="647"/>
        <end position="657"/>
    </location>
</feature>
<dbReference type="OrthoDB" id="27140at2759"/>
<dbReference type="GeneID" id="25295942"/>
<dbReference type="FunFam" id="1.10.8.270:FF:000031">
    <property type="entry name" value="TBC1 domain family member 5"/>
    <property type="match status" value="1"/>
</dbReference>
<dbReference type="SUPFAM" id="SSF47923">
    <property type="entry name" value="Ypt/Rab-GAP domain of gyp1p"/>
    <property type="match status" value="2"/>
</dbReference>
<dbReference type="Proteomes" id="UP000053617">
    <property type="component" value="Unassembled WGS sequence"/>
</dbReference>
<feature type="region of interest" description="Disordered" evidence="2">
    <location>
        <begin position="563"/>
        <end position="586"/>
    </location>
</feature>
<name>A0A0D2FIW8_9EURO</name>
<evidence type="ECO:0000256" key="2">
    <source>
        <dbReference type="SAM" id="MobiDB-lite"/>
    </source>
</evidence>
<reference evidence="4 5" key="1">
    <citation type="submission" date="2015-01" db="EMBL/GenBank/DDBJ databases">
        <title>The Genome Sequence of Rhinocladiella mackenzie CBS 650.93.</title>
        <authorList>
            <consortium name="The Broad Institute Genomics Platform"/>
            <person name="Cuomo C."/>
            <person name="de Hoog S."/>
            <person name="Gorbushina A."/>
            <person name="Stielow B."/>
            <person name="Teixiera M."/>
            <person name="Abouelleil A."/>
            <person name="Chapman S.B."/>
            <person name="Priest M."/>
            <person name="Young S.K."/>
            <person name="Wortman J."/>
            <person name="Nusbaum C."/>
            <person name="Birren B."/>
        </authorList>
    </citation>
    <scope>NUCLEOTIDE SEQUENCE [LARGE SCALE GENOMIC DNA]</scope>
    <source>
        <strain evidence="4 5">CBS 650.93</strain>
    </source>
</reference>
<feature type="region of interest" description="Disordered" evidence="2">
    <location>
        <begin position="624"/>
        <end position="674"/>
    </location>
</feature>
<dbReference type="EMBL" id="KN847480">
    <property type="protein sequence ID" value="KIX01932.1"/>
    <property type="molecule type" value="Genomic_DNA"/>
</dbReference>
<feature type="compositionally biased region" description="Polar residues" evidence="2">
    <location>
        <begin position="379"/>
        <end position="388"/>
    </location>
</feature>
<sequence length="674" mass="76320">MASRRRWTSLFSTSIGVDLRQALRDDEGFDPCEDGLRSAFLLYGPLSQGSWSKKLTESRSAYASLRDHFLRFIEHPNDLHSSADPLADDENSPWSTLRRDELSREEIFQDVMRCMQDNYFFREPSTQKKLLDILFIYAKLNPDIGYRQGMHELLAPILWIIQQDAVDPTAVPDVDKQAEGTAFMIDVLDSKFVEHDAFNLFCALMQTAKGFYEIGESKDSSPIVARSKRLHDDILAAIDPELALHLNVVGILPQIYSIRWIRLLFGREFEFKDVLRIWDLLFAENLKSDIVDLTCIAMLLRIRWSLVEADYTTAITALTHYRLPSSTNEPRSLVKDAIFLDKIRNSDAGAALIQQYTGRRPKQSDVLSSRSPSAVRATRTPQHRNSPDASPGRFGSPQRQLEGLFQDVTGGLQRRTEGWNVSKAVRSAMGEVRRNMNHYQTSHSRHSSIDTSPINVNDHNQREDPQRKLQELQERNMALAKMLDDALQSLRSVKLANLDTAGEAEHSFNISLAQIQFVSVYLSNPEIPIPKEEVIQNHKTTEPPPKSPVERSNPFSFYELHVQSRDNPRDAEHKEGVGADTTPVVERKEALDGIKHANRPSLMDSSFSFMLGENRPRSSFASLVAALPEQSRDSESKSRPKQSSAEARTRPERRDSGSEDDGFTMTKIHGGSRG</sequence>
<evidence type="ECO:0000313" key="5">
    <source>
        <dbReference type="Proteomes" id="UP000053617"/>
    </source>
</evidence>
<accession>A0A0D2FIW8</accession>
<dbReference type="InterPro" id="IPR000195">
    <property type="entry name" value="Rab-GAP-TBC_dom"/>
</dbReference>
<dbReference type="STRING" id="1442369.A0A0D2FIW8"/>
<keyword evidence="5" id="KW-1185">Reference proteome</keyword>
<feature type="compositionally biased region" description="Polar residues" evidence="2">
    <location>
        <begin position="449"/>
        <end position="458"/>
    </location>
</feature>
<dbReference type="AlphaFoldDB" id="A0A0D2FIW8"/>
<dbReference type="FunFam" id="1.10.472.80:FF:000038">
    <property type="entry name" value="TBC1 domain family member 5"/>
    <property type="match status" value="1"/>
</dbReference>
<evidence type="ECO:0000259" key="3">
    <source>
        <dbReference type="PROSITE" id="PS50086"/>
    </source>
</evidence>